<dbReference type="Proteomes" id="UP001336250">
    <property type="component" value="Unassembled WGS sequence"/>
</dbReference>
<dbReference type="AlphaFoldDB" id="A0AAW9Q5D4"/>
<organism evidence="2 3">
    <name type="scientific">Aquincola agrisoli</name>
    <dbReference type="NCBI Taxonomy" id="3119538"/>
    <lineage>
        <taxon>Bacteria</taxon>
        <taxon>Pseudomonadati</taxon>
        <taxon>Pseudomonadota</taxon>
        <taxon>Betaproteobacteria</taxon>
        <taxon>Burkholderiales</taxon>
        <taxon>Sphaerotilaceae</taxon>
        <taxon>Aquincola</taxon>
    </lineage>
</organism>
<name>A0AAW9Q5D4_9BURK</name>
<keyword evidence="3" id="KW-1185">Reference proteome</keyword>
<evidence type="ECO:0000313" key="3">
    <source>
        <dbReference type="Proteomes" id="UP001336250"/>
    </source>
</evidence>
<comment type="caution">
    <text evidence="2">The sequence shown here is derived from an EMBL/GenBank/DDBJ whole genome shotgun (WGS) entry which is preliminary data.</text>
</comment>
<protein>
    <submittedName>
        <fullName evidence="2">Uncharacterized protein</fullName>
    </submittedName>
</protein>
<dbReference type="RefSeq" id="WP_332290111.1">
    <property type="nucleotide sequence ID" value="NZ_JAZIBG010000028.1"/>
</dbReference>
<accession>A0AAW9Q5D4</accession>
<proteinExistence type="predicted"/>
<dbReference type="EMBL" id="JAZIBG010000028">
    <property type="protein sequence ID" value="MEF7615011.1"/>
    <property type="molecule type" value="Genomic_DNA"/>
</dbReference>
<evidence type="ECO:0000313" key="2">
    <source>
        <dbReference type="EMBL" id="MEF7615011.1"/>
    </source>
</evidence>
<evidence type="ECO:0000256" key="1">
    <source>
        <dbReference type="SAM" id="MobiDB-lite"/>
    </source>
</evidence>
<reference evidence="2 3" key="1">
    <citation type="submission" date="2024-02" db="EMBL/GenBank/DDBJ databases">
        <title>Genome sequence of Aquincola sp. MAHUQ-54.</title>
        <authorList>
            <person name="Huq M.A."/>
        </authorList>
    </citation>
    <scope>NUCLEOTIDE SEQUENCE [LARGE SCALE GENOMIC DNA]</scope>
    <source>
        <strain evidence="2 3">MAHUQ-54</strain>
    </source>
</reference>
<gene>
    <name evidence="2" type="ORF">V4F39_13905</name>
</gene>
<sequence>MSSEQDWMESSGRRWDFSSAASAAPAETPSADDYDVGYEAALPGLQSLLADAAEARRPTASPGDI</sequence>
<feature type="region of interest" description="Disordered" evidence="1">
    <location>
        <begin position="1"/>
        <end position="35"/>
    </location>
</feature>
<feature type="compositionally biased region" description="Low complexity" evidence="1">
    <location>
        <begin position="18"/>
        <end position="29"/>
    </location>
</feature>